<sequence>MSTKRRRIGWLILLLPLYAACSATYIGQSGRLGGSDWRTASREPVGLAPDPATTPEAVVQVYAARTISWRGYFGVHTWIAVKRSNASEFTVHEVIGYRLRRTGTTVVTRVRPPDGRWFGAEPDLLKDVRGPGVDALIDRIETAVQNYPYADTYRIWPGPNSNTFTAFVLRDVPELRVDLPPTAIGKDYLGVMPVALTPSGTGGQVSVLGVAGVAAGWEEGVELNLLGLTFGLDPLSLSLKLPLLGRIGPDEHEPLIVD</sequence>
<evidence type="ECO:0000313" key="2">
    <source>
        <dbReference type="Proteomes" id="UP000661077"/>
    </source>
</evidence>
<dbReference type="EMBL" id="JAEVLS010000002">
    <property type="protein sequence ID" value="MBM0104691.1"/>
    <property type="molecule type" value="Genomic_DNA"/>
</dbReference>
<gene>
    <name evidence="1" type="ORF">JM946_08030</name>
</gene>
<dbReference type="Proteomes" id="UP000661077">
    <property type="component" value="Unassembled WGS sequence"/>
</dbReference>
<protein>
    <submittedName>
        <fullName evidence="1">DUF3750 domain-containing protein</fullName>
    </submittedName>
</protein>
<organism evidence="1 2">
    <name type="scientific">Steroidobacter gossypii</name>
    <dbReference type="NCBI Taxonomy" id="2805490"/>
    <lineage>
        <taxon>Bacteria</taxon>
        <taxon>Pseudomonadati</taxon>
        <taxon>Pseudomonadota</taxon>
        <taxon>Gammaproteobacteria</taxon>
        <taxon>Steroidobacterales</taxon>
        <taxon>Steroidobacteraceae</taxon>
        <taxon>Steroidobacter</taxon>
    </lineage>
</organism>
<accession>A0ABS1WUP5</accession>
<reference evidence="1 2" key="1">
    <citation type="journal article" date="2021" name="Int. J. Syst. Evol. Microbiol.">
        <title>Steroidobacter gossypii sp. nov., isolated from soil of cotton cropping field.</title>
        <authorList>
            <person name="Huang R."/>
            <person name="Yang S."/>
            <person name="Zhen C."/>
            <person name="Liu W."/>
        </authorList>
    </citation>
    <scope>NUCLEOTIDE SEQUENCE [LARGE SCALE GENOMIC DNA]</scope>
    <source>
        <strain evidence="1 2">S1-65</strain>
    </source>
</reference>
<proteinExistence type="predicted"/>
<name>A0ABS1WUP5_9GAMM</name>
<dbReference type="RefSeq" id="WP_203166685.1">
    <property type="nucleotide sequence ID" value="NZ_JAEVLS010000002.1"/>
</dbReference>
<dbReference type="Pfam" id="PF12570">
    <property type="entry name" value="DUF3750"/>
    <property type="match status" value="1"/>
</dbReference>
<evidence type="ECO:0000313" key="1">
    <source>
        <dbReference type="EMBL" id="MBM0104691.1"/>
    </source>
</evidence>
<dbReference type="InterPro" id="IPR022224">
    <property type="entry name" value="DUF3750"/>
</dbReference>
<keyword evidence="2" id="KW-1185">Reference proteome</keyword>
<comment type="caution">
    <text evidence="1">The sequence shown here is derived from an EMBL/GenBank/DDBJ whole genome shotgun (WGS) entry which is preliminary data.</text>
</comment>